<sequence>MWVPSLEVSSCDHLKYVLSTSMMKGLVQLQELRISSCELVEEVLLKDISVEDQLEVVLLPRMKTLELKGLPNLKSFCSINGILQLSSLQFLKVTNCPMMKIFASFLNQSNLRFGNQVSNEFFGGEILLLMLEKLSIEDLSSSTGPWHNQLPYDSFHQLKKLKVKRCKKLLRLVPKLKDLNKLYVEECDSLGEILGIEQSIGGGYENHLVCMLRDVNLQNLPKLVEIWWNKDLNGILNYPMFSSLKVIKCDGLMKVFSVSVIKHFLHLEELYLANCLVMKEVIADDEWKGYAGENAVFPQLHSLGLVNLPNVTSFCAGVFMVEFPSLEYINLEACPDMRTFSLGPLVAPKLNAIVLENGEQLWKDDLNNTIKHLFMTKE</sequence>
<evidence type="ECO:0000313" key="2">
    <source>
        <dbReference type="Proteomes" id="UP001056120"/>
    </source>
</evidence>
<evidence type="ECO:0000313" key="1">
    <source>
        <dbReference type="EMBL" id="KAI3785365.1"/>
    </source>
</evidence>
<proteinExistence type="predicted"/>
<protein>
    <submittedName>
        <fullName evidence="1">Uncharacterized protein</fullName>
    </submittedName>
</protein>
<dbReference type="EMBL" id="CM042031">
    <property type="protein sequence ID" value="KAI3785365.1"/>
    <property type="molecule type" value="Genomic_DNA"/>
</dbReference>
<comment type="caution">
    <text evidence="1">The sequence shown here is derived from an EMBL/GenBank/DDBJ whole genome shotgun (WGS) entry which is preliminary data.</text>
</comment>
<reference evidence="1 2" key="2">
    <citation type="journal article" date="2022" name="Mol. Ecol. Resour.">
        <title>The genomes of chicory, endive, great burdock and yacon provide insights into Asteraceae paleo-polyploidization history and plant inulin production.</title>
        <authorList>
            <person name="Fan W."/>
            <person name="Wang S."/>
            <person name="Wang H."/>
            <person name="Wang A."/>
            <person name="Jiang F."/>
            <person name="Liu H."/>
            <person name="Zhao H."/>
            <person name="Xu D."/>
            <person name="Zhang Y."/>
        </authorList>
    </citation>
    <scope>NUCLEOTIDE SEQUENCE [LARGE SCALE GENOMIC DNA]</scope>
    <source>
        <strain evidence="2">cv. Yunnan</strain>
        <tissue evidence="1">Leaves</tissue>
    </source>
</reference>
<accession>A0ACB9GQK4</accession>
<reference evidence="2" key="1">
    <citation type="journal article" date="2022" name="Mol. Ecol. Resour.">
        <title>The genomes of chicory, endive, great burdock and yacon provide insights into Asteraceae palaeo-polyploidization history and plant inulin production.</title>
        <authorList>
            <person name="Fan W."/>
            <person name="Wang S."/>
            <person name="Wang H."/>
            <person name="Wang A."/>
            <person name="Jiang F."/>
            <person name="Liu H."/>
            <person name="Zhao H."/>
            <person name="Xu D."/>
            <person name="Zhang Y."/>
        </authorList>
    </citation>
    <scope>NUCLEOTIDE SEQUENCE [LARGE SCALE GENOMIC DNA]</scope>
    <source>
        <strain evidence="2">cv. Yunnan</strain>
    </source>
</reference>
<keyword evidence="2" id="KW-1185">Reference proteome</keyword>
<dbReference type="Proteomes" id="UP001056120">
    <property type="component" value="Linkage Group LG14"/>
</dbReference>
<name>A0ACB9GQK4_9ASTR</name>
<gene>
    <name evidence="1" type="ORF">L1987_44483</name>
</gene>
<organism evidence="1 2">
    <name type="scientific">Smallanthus sonchifolius</name>
    <dbReference type="NCBI Taxonomy" id="185202"/>
    <lineage>
        <taxon>Eukaryota</taxon>
        <taxon>Viridiplantae</taxon>
        <taxon>Streptophyta</taxon>
        <taxon>Embryophyta</taxon>
        <taxon>Tracheophyta</taxon>
        <taxon>Spermatophyta</taxon>
        <taxon>Magnoliopsida</taxon>
        <taxon>eudicotyledons</taxon>
        <taxon>Gunneridae</taxon>
        <taxon>Pentapetalae</taxon>
        <taxon>asterids</taxon>
        <taxon>campanulids</taxon>
        <taxon>Asterales</taxon>
        <taxon>Asteraceae</taxon>
        <taxon>Asteroideae</taxon>
        <taxon>Heliantheae alliance</taxon>
        <taxon>Millerieae</taxon>
        <taxon>Smallanthus</taxon>
    </lineage>
</organism>